<name>A0A7Y6PI29_PHOVU</name>
<dbReference type="PANTHER" id="PTHR30217:SF10">
    <property type="entry name" value="23S RRNA 5-HYDROXYCYTIDINE C2501 SYNTHASE"/>
    <property type="match status" value="1"/>
</dbReference>
<evidence type="ECO:0000313" key="2">
    <source>
        <dbReference type="Proteomes" id="UP000524321"/>
    </source>
</evidence>
<evidence type="ECO:0000313" key="1">
    <source>
        <dbReference type="EMBL" id="NVB76230.1"/>
    </source>
</evidence>
<dbReference type="EMBL" id="JABWDJ010000257">
    <property type="protein sequence ID" value="NVB76230.1"/>
    <property type="molecule type" value="Genomic_DNA"/>
</dbReference>
<dbReference type="InterPro" id="IPR001539">
    <property type="entry name" value="Peptidase_U32"/>
</dbReference>
<dbReference type="RefSeq" id="WP_176350818.1">
    <property type="nucleotide sequence ID" value="NZ_JABWDJ010000257.1"/>
</dbReference>
<sequence length="259" mass="29349">MNYQLSVGFNGKKDTLLKIINSSNKVGDVYTGGLSGKIYGGRFQYEDSYEKIKENIEICHKHGITLSITLNSPSGVPEKSDKIWWDDIANYLCELESIGVDKVICSHPFLISLAKEKTNLIVVASTIAEISNVRSALYYEELGADIIVPSVSINHDLKELILMKDNLQHATLKILVNEVCLGNCPYRRFHHAHLSKANHRNYDIDYTSSCTKKYLDNPYLFLTNNVIRPEDLKLYEGICDNFKLVGRTIEDDILVNMIK</sequence>
<dbReference type="AlphaFoldDB" id="A0A7Y6PI29"/>
<gene>
    <name evidence="1" type="ORF">HUV05_22580</name>
</gene>
<comment type="caution">
    <text evidence="1">The sequence shown here is derived from an EMBL/GenBank/DDBJ whole genome shotgun (WGS) entry which is preliminary data.</text>
</comment>
<organism evidence="1 2">
    <name type="scientific">Phocaeicola vulgatus</name>
    <name type="common">Bacteroides vulgatus</name>
    <dbReference type="NCBI Taxonomy" id="821"/>
    <lineage>
        <taxon>Bacteria</taxon>
        <taxon>Pseudomonadati</taxon>
        <taxon>Bacteroidota</taxon>
        <taxon>Bacteroidia</taxon>
        <taxon>Bacteroidales</taxon>
        <taxon>Bacteroidaceae</taxon>
        <taxon>Phocaeicola</taxon>
    </lineage>
</organism>
<dbReference type="Pfam" id="PF01136">
    <property type="entry name" value="Peptidase_U32"/>
    <property type="match status" value="1"/>
</dbReference>
<dbReference type="Proteomes" id="UP000524321">
    <property type="component" value="Unassembled WGS sequence"/>
</dbReference>
<dbReference type="PANTHER" id="PTHR30217">
    <property type="entry name" value="PEPTIDASE U32 FAMILY"/>
    <property type="match status" value="1"/>
</dbReference>
<protein>
    <submittedName>
        <fullName evidence="1">U32 family peptidase</fullName>
    </submittedName>
</protein>
<dbReference type="InterPro" id="IPR051454">
    <property type="entry name" value="RNA/ubiquinone_mod_enzymes"/>
</dbReference>
<reference evidence="1 2" key="2">
    <citation type="submission" date="2020-07" db="EMBL/GenBank/DDBJ databases">
        <title>Bacterial metabolism rescues the inhibition of intestinal drug absorption by food and drug additives.</title>
        <authorList>
            <person name="Zou L."/>
            <person name="Spanogiannopoulos P."/>
            <person name="Chien H.-C."/>
            <person name="Pieper L.M."/>
            <person name="Cai W."/>
            <person name="Khuri N."/>
            <person name="Pottel J."/>
            <person name="Vora B."/>
            <person name="Ni Z."/>
            <person name="Tsakalozou E."/>
            <person name="Zhang W."/>
            <person name="Shoichet B.K."/>
            <person name="Giacomini K.M."/>
            <person name="Turnbaugh P.J."/>
        </authorList>
    </citation>
    <scope>NUCLEOTIDE SEQUENCE [LARGE SCALE GENOMIC DNA]</scope>
    <source>
        <strain evidence="1 2">B33</strain>
    </source>
</reference>
<feature type="non-terminal residue" evidence="1">
    <location>
        <position position="259"/>
    </location>
</feature>
<accession>A0A7Y6PI29</accession>
<reference evidence="1 2" key="1">
    <citation type="submission" date="2020-04" db="EMBL/GenBank/DDBJ databases">
        <authorList>
            <person name="Pieper L."/>
        </authorList>
    </citation>
    <scope>NUCLEOTIDE SEQUENCE [LARGE SCALE GENOMIC DNA]</scope>
    <source>
        <strain evidence="1 2">B33</strain>
    </source>
</reference>
<proteinExistence type="predicted"/>